<keyword evidence="3" id="KW-1185">Reference proteome</keyword>
<feature type="signal peptide" evidence="1">
    <location>
        <begin position="1"/>
        <end position="22"/>
    </location>
</feature>
<reference evidence="2 3" key="1">
    <citation type="submission" date="2021-08" db="EMBL/GenBank/DDBJ databases">
        <authorList>
            <person name="Peeters C."/>
        </authorList>
    </citation>
    <scope>NUCLEOTIDE SEQUENCE [LARGE SCALE GENOMIC DNA]</scope>
    <source>
        <strain evidence="2 3">LMG 32289</strain>
    </source>
</reference>
<evidence type="ECO:0000313" key="2">
    <source>
        <dbReference type="EMBL" id="CAG9167087.1"/>
    </source>
</evidence>
<accession>A0ABM8WI57</accession>
<sequence>MKRLALSTLAATLLFSAFAVSAQTTTPVTPAQLTTRPYIDADLDAYVKSGLSQLNRGDGSPFVFGGEYERRQALYQKLRAENFAKLQQQQAQG</sequence>
<evidence type="ECO:0000256" key="1">
    <source>
        <dbReference type="SAM" id="SignalP"/>
    </source>
</evidence>
<dbReference type="EMBL" id="CAJZAG010000002">
    <property type="protein sequence ID" value="CAG9167087.1"/>
    <property type="molecule type" value="Genomic_DNA"/>
</dbReference>
<protein>
    <recommendedName>
        <fullName evidence="4">DUF4148 domain-containing protein</fullName>
    </recommendedName>
</protein>
<feature type="chain" id="PRO_5045389927" description="DUF4148 domain-containing protein" evidence="1">
    <location>
        <begin position="23"/>
        <end position="93"/>
    </location>
</feature>
<dbReference type="RefSeq" id="WP_223983422.1">
    <property type="nucleotide sequence ID" value="NZ_CAJZAG010000002.1"/>
</dbReference>
<name>A0ABM8WI57_9BURK</name>
<evidence type="ECO:0008006" key="4">
    <source>
        <dbReference type="Google" id="ProtNLM"/>
    </source>
</evidence>
<gene>
    <name evidence="2" type="ORF">LMG32289_01287</name>
</gene>
<keyword evidence="1" id="KW-0732">Signal</keyword>
<comment type="caution">
    <text evidence="2">The sequence shown here is derived from an EMBL/GenBank/DDBJ whole genome shotgun (WGS) entry which is preliminary data.</text>
</comment>
<dbReference type="Proteomes" id="UP000706525">
    <property type="component" value="Unassembled WGS sequence"/>
</dbReference>
<proteinExistence type="predicted"/>
<organism evidence="2 3">
    <name type="scientific">Cupriavidus pampae</name>
    <dbReference type="NCBI Taxonomy" id="659251"/>
    <lineage>
        <taxon>Bacteria</taxon>
        <taxon>Pseudomonadati</taxon>
        <taxon>Pseudomonadota</taxon>
        <taxon>Betaproteobacteria</taxon>
        <taxon>Burkholderiales</taxon>
        <taxon>Burkholderiaceae</taxon>
        <taxon>Cupriavidus</taxon>
    </lineage>
</organism>
<evidence type="ECO:0000313" key="3">
    <source>
        <dbReference type="Proteomes" id="UP000706525"/>
    </source>
</evidence>